<evidence type="ECO:0000313" key="2">
    <source>
        <dbReference type="Proteomes" id="UP000805193"/>
    </source>
</evidence>
<dbReference type="EMBL" id="JABSTQ010010244">
    <property type="protein sequence ID" value="KAG0422346.1"/>
    <property type="molecule type" value="Genomic_DNA"/>
</dbReference>
<accession>A0AC60PN65</accession>
<proteinExistence type="predicted"/>
<comment type="caution">
    <text evidence="1">The sequence shown here is derived from an EMBL/GenBank/DDBJ whole genome shotgun (WGS) entry which is preliminary data.</text>
</comment>
<evidence type="ECO:0000313" key="1">
    <source>
        <dbReference type="EMBL" id="KAG0422346.1"/>
    </source>
</evidence>
<dbReference type="Proteomes" id="UP000805193">
    <property type="component" value="Unassembled WGS sequence"/>
</dbReference>
<protein>
    <submittedName>
        <fullName evidence="1">Uncharacterized protein</fullName>
    </submittedName>
</protein>
<keyword evidence="2" id="KW-1185">Reference proteome</keyword>
<reference evidence="1 2" key="1">
    <citation type="journal article" date="2020" name="Cell">
        <title>Large-Scale Comparative Analyses of Tick Genomes Elucidate Their Genetic Diversity and Vector Capacities.</title>
        <authorList>
            <consortium name="Tick Genome and Microbiome Consortium (TIGMIC)"/>
            <person name="Jia N."/>
            <person name="Wang J."/>
            <person name="Shi W."/>
            <person name="Du L."/>
            <person name="Sun Y."/>
            <person name="Zhan W."/>
            <person name="Jiang J.F."/>
            <person name="Wang Q."/>
            <person name="Zhang B."/>
            <person name="Ji P."/>
            <person name="Bell-Sakyi L."/>
            <person name="Cui X.M."/>
            <person name="Yuan T.T."/>
            <person name="Jiang B.G."/>
            <person name="Yang W.F."/>
            <person name="Lam T.T."/>
            <person name="Chang Q.C."/>
            <person name="Ding S.J."/>
            <person name="Wang X.J."/>
            <person name="Zhu J.G."/>
            <person name="Ruan X.D."/>
            <person name="Zhao L."/>
            <person name="Wei J.T."/>
            <person name="Ye R.Z."/>
            <person name="Que T.C."/>
            <person name="Du C.H."/>
            <person name="Zhou Y.H."/>
            <person name="Cheng J.X."/>
            <person name="Dai P.F."/>
            <person name="Guo W.B."/>
            <person name="Han X.H."/>
            <person name="Huang E.J."/>
            <person name="Li L.F."/>
            <person name="Wei W."/>
            <person name="Gao Y.C."/>
            <person name="Liu J.Z."/>
            <person name="Shao H.Z."/>
            <person name="Wang X."/>
            <person name="Wang C.C."/>
            <person name="Yang T.C."/>
            <person name="Huo Q.B."/>
            <person name="Li W."/>
            <person name="Chen H.Y."/>
            <person name="Chen S.E."/>
            <person name="Zhou L.G."/>
            <person name="Ni X.B."/>
            <person name="Tian J.H."/>
            <person name="Sheng Y."/>
            <person name="Liu T."/>
            <person name="Pan Y.S."/>
            <person name="Xia L.Y."/>
            <person name="Li J."/>
            <person name="Zhao F."/>
            <person name="Cao W.C."/>
        </authorList>
    </citation>
    <scope>NUCLEOTIDE SEQUENCE [LARGE SCALE GENOMIC DNA]</scope>
    <source>
        <strain evidence="1">Iper-2018</strain>
    </source>
</reference>
<name>A0AC60PN65_IXOPE</name>
<gene>
    <name evidence="1" type="ORF">HPB47_001811</name>
</gene>
<organism evidence="1 2">
    <name type="scientific">Ixodes persulcatus</name>
    <name type="common">Taiga tick</name>
    <dbReference type="NCBI Taxonomy" id="34615"/>
    <lineage>
        <taxon>Eukaryota</taxon>
        <taxon>Metazoa</taxon>
        <taxon>Ecdysozoa</taxon>
        <taxon>Arthropoda</taxon>
        <taxon>Chelicerata</taxon>
        <taxon>Arachnida</taxon>
        <taxon>Acari</taxon>
        <taxon>Parasitiformes</taxon>
        <taxon>Ixodida</taxon>
        <taxon>Ixodoidea</taxon>
        <taxon>Ixodidae</taxon>
        <taxon>Ixodinae</taxon>
        <taxon>Ixodes</taxon>
    </lineage>
</organism>
<sequence>MGGNSVAKILILPTNVSLGSTLKPGSHAAPEGPPLSRPENVVTSLPPGVLRACLQLPRLPRSRVRRFPPDDIVSVTQLVPLRTATPAVTRQQIKVDAGSARSSLMETEADTLASARHFRQRFYDRPPGRRHPKVRHDGSCKAIPRRFDGRHTRRRRVLQLPQFHPRFPCLRYPPTSAIGQKQSKSPVPSDLREEAQQPSPANMSRDDPAHASREFKAANALRDTFAAPD</sequence>